<dbReference type="InterPro" id="IPR036162">
    <property type="entry name" value="Resolvase-like_N_sf"/>
</dbReference>
<dbReference type="GO" id="GO:0003677">
    <property type="term" value="F:DNA binding"/>
    <property type="evidence" value="ECO:0007669"/>
    <property type="project" value="InterPro"/>
</dbReference>
<proteinExistence type="predicted"/>
<accession>A0A0E3MAR1</accession>
<feature type="compositionally biased region" description="Basic and acidic residues" evidence="1">
    <location>
        <begin position="416"/>
        <end position="434"/>
    </location>
</feature>
<dbReference type="Gene3D" id="3.90.1750.20">
    <property type="entry name" value="Putative Large Serine Recombinase, Chain B, Domain 2"/>
    <property type="match status" value="1"/>
</dbReference>
<dbReference type="EMBL" id="CP009933">
    <property type="protein sequence ID" value="AKA72359.1"/>
    <property type="molecule type" value="Genomic_DNA"/>
</dbReference>
<dbReference type="KEGG" id="csq:CSCA_5234"/>
<dbReference type="HOGENOM" id="CLU_010686_0_5_9"/>
<dbReference type="STRING" id="1548.CSCA_5234"/>
<gene>
    <name evidence="4" type="ORF">CSCA_5234</name>
</gene>
<dbReference type="Proteomes" id="UP000033115">
    <property type="component" value="Chromosome"/>
</dbReference>
<dbReference type="PROSITE" id="PS51737">
    <property type="entry name" value="RECOMBINASE_DNA_BIND"/>
    <property type="match status" value="1"/>
</dbReference>
<dbReference type="PROSITE" id="PS51736">
    <property type="entry name" value="RECOMBINASES_3"/>
    <property type="match status" value="1"/>
</dbReference>
<dbReference type="AlphaFoldDB" id="A0A0E3MAR1"/>
<feature type="domain" description="Recombinase" evidence="3">
    <location>
        <begin position="175"/>
        <end position="299"/>
    </location>
</feature>
<dbReference type="CDD" id="cd00338">
    <property type="entry name" value="Ser_Recombinase"/>
    <property type="match status" value="1"/>
</dbReference>
<dbReference type="SMART" id="SM00857">
    <property type="entry name" value="Resolvase"/>
    <property type="match status" value="1"/>
</dbReference>
<protein>
    <submittedName>
        <fullName evidence="4">Resolvase domain</fullName>
    </submittedName>
</protein>
<keyword evidence="5" id="KW-1185">Reference proteome</keyword>
<dbReference type="InterPro" id="IPR006119">
    <property type="entry name" value="Resolv_N"/>
</dbReference>
<dbReference type="RefSeq" id="WP_026366539.1">
    <property type="nucleotide sequence ID" value="NZ_CP009933.1"/>
</dbReference>
<feature type="domain" description="Resolvase/invertase-type recombinase catalytic" evidence="2">
    <location>
        <begin position="20"/>
        <end position="167"/>
    </location>
</feature>
<dbReference type="Pfam" id="PF07508">
    <property type="entry name" value="Recombinase"/>
    <property type="match status" value="1"/>
</dbReference>
<evidence type="ECO:0000313" key="4">
    <source>
        <dbReference type="EMBL" id="AKA72359.1"/>
    </source>
</evidence>
<name>A0A0E3MAR1_CLOSL</name>
<dbReference type="InterPro" id="IPR038109">
    <property type="entry name" value="DNA_bind_recomb_sf"/>
</dbReference>
<dbReference type="SUPFAM" id="SSF53041">
    <property type="entry name" value="Resolvase-like"/>
    <property type="match status" value="1"/>
</dbReference>
<dbReference type="InterPro" id="IPR025827">
    <property type="entry name" value="Zn_ribbon_recom_dom"/>
</dbReference>
<evidence type="ECO:0000313" key="5">
    <source>
        <dbReference type="Proteomes" id="UP000033115"/>
    </source>
</evidence>
<evidence type="ECO:0000256" key="1">
    <source>
        <dbReference type="SAM" id="MobiDB-lite"/>
    </source>
</evidence>
<organism evidence="4 5">
    <name type="scientific">Clostridium scatologenes</name>
    <dbReference type="NCBI Taxonomy" id="1548"/>
    <lineage>
        <taxon>Bacteria</taxon>
        <taxon>Bacillati</taxon>
        <taxon>Bacillota</taxon>
        <taxon>Clostridia</taxon>
        <taxon>Eubacteriales</taxon>
        <taxon>Clostridiaceae</taxon>
        <taxon>Clostridium</taxon>
    </lineage>
</organism>
<dbReference type="InterPro" id="IPR050639">
    <property type="entry name" value="SSR_resolvase"/>
</dbReference>
<evidence type="ECO:0000259" key="3">
    <source>
        <dbReference type="PROSITE" id="PS51737"/>
    </source>
</evidence>
<reference evidence="4 5" key="1">
    <citation type="journal article" date="2015" name="J. Biotechnol.">
        <title>Complete genome sequence of a malodorant-producing acetogen, Clostridium scatologenes ATCC 25775(T).</title>
        <authorList>
            <person name="Zhu Z."/>
            <person name="Guo T."/>
            <person name="Zheng H."/>
            <person name="Song T."/>
            <person name="Ouyang P."/>
            <person name="Xie J."/>
        </authorList>
    </citation>
    <scope>NUCLEOTIDE SEQUENCE [LARGE SCALE GENOMIC DNA]</scope>
    <source>
        <strain evidence="4 5">ATCC 25775</strain>
    </source>
</reference>
<dbReference type="Pfam" id="PF00239">
    <property type="entry name" value="Resolvase"/>
    <property type="match status" value="1"/>
</dbReference>
<dbReference type="PANTHER" id="PTHR30461:SF23">
    <property type="entry name" value="DNA RECOMBINASE-RELATED"/>
    <property type="match status" value="1"/>
</dbReference>
<dbReference type="Pfam" id="PF13408">
    <property type="entry name" value="Zn_ribbon_recom"/>
    <property type="match status" value="1"/>
</dbReference>
<dbReference type="Gene3D" id="3.40.50.1390">
    <property type="entry name" value="Resolvase, N-terminal catalytic domain"/>
    <property type="match status" value="1"/>
</dbReference>
<dbReference type="PANTHER" id="PTHR30461">
    <property type="entry name" value="DNA-INVERTASE FROM LAMBDOID PROPHAGE"/>
    <property type="match status" value="1"/>
</dbReference>
<sequence>MIRKIRKIQPLIQNLPTKKRVAAYARVSSGKDEMLHSLSAQVSYYSNFIQKHAGWEYAGVYADEAITGTKELRPGFQKLLDQCRNGKIDMVITKSISRLARNTVTMLETVRELKDLNIDVYFEKENIHSVSGDGELMLTILASFAQEESRSVSENCKWRIRKGFANGELLNLRFMYGYRIKKDKIEIEESEAEIVRMIFKDYINGLGSTSIAKKLRKLDVKKLLGGIWNSERVLGILENEKYTGNALLQKKYVVDHLTKKLVLNKGNLPKYYAEGTHPPIIDLESFQKAQEILRENGKRNLGIDTRVKYAFTGKVVCSRCGKNYRHKNIKGRAKWFCYTYFKYGKESCSSKEIPEDILISLTIQTLGIKEFDKNIFEEKIRQIKVLNSRTLEFIFYNGTTVEKQWNYSSRSESWSEEDRQKARERSLEKLDGRS</sequence>
<feature type="region of interest" description="Disordered" evidence="1">
    <location>
        <begin position="409"/>
        <end position="434"/>
    </location>
</feature>
<dbReference type="InterPro" id="IPR011109">
    <property type="entry name" value="DNA_bind_recombinase_dom"/>
</dbReference>
<evidence type="ECO:0000259" key="2">
    <source>
        <dbReference type="PROSITE" id="PS51736"/>
    </source>
</evidence>
<dbReference type="GO" id="GO:0000150">
    <property type="term" value="F:DNA strand exchange activity"/>
    <property type="evidence" value="ECO:0007669"/>
    <property type="project" value="InterPro"/>
</dbReference>